<evidence type="ECO:0000256" key="4">
    <source>
        <dbReference type="ARBA" id="ARBA00022801"/>
    </source>
</evidence>
<name>A0A803W0E0_FICAL</name>
<comment type="catalytic activity">
    <reaction evidence="7">
        <text>a 1,2-diacyl-sn-glycero-3-phosphocholine + H2O = a 1-acyl-sn-glycero-3-phosphocholine + a fatty acid + H(+)</text>
        <dbReference type="Rhea" id="RHEA:15801"/>
        <dbReference type="ChEBI" id="CHEBI:15377"/>
        <dbReference type="ChEBI" id="CHEBI:15378"/>
        <dbReference type="ChEBI" id="CHEBI:28868"/>
        <dbReference type="ChEBI" id="CHEBI:57643"/>
        <dbReference type="ChEBI" id="CHEBI:58168"/>
        <dbReference type="EC" id="3.1.1.4"/>
    </reaction>
</comment>
<evidence type="ECO:0000313" key="10">
    <source>
        <dbReference type="Ensembl" id="ENSFALP00000028446.1"/>
    </source>
</evidence>
<sequence>MISSIYSIEGTVPLSCQNLAGQCYSLLDTSLKYLGISGCSGHLPSSPDSMTSSDCYVSLWLPSASPGKLQTKTVKNSDNPVWNETFYFRIQREVENILELAVCDEDSLTKDDMQFTVLFNVARLRPGETVRETFLFTQLALFVICFCLFSPGPPEHLITNDVVVVSTEKLDVRLGYDLCQGEQEFLQKRRRVVAGALKRVLHLERDLHGHEVPVIAVMATGGGLRAMSAMFGHLLALQKLNLLDCVTYLTGASGSTWTLADLYEHADWSQKSLEEPLKAVKEQVTKCKLNLMSIDHLKYYHKELAERAKAGHVPSFTTLWSLVQEMFLHERVGTWSYKLTDQRKALEHGQNPLPFYAVLNVKEEKFGTFKFREWTDFSPYEVAIPKYGVSIPSEYFDSEFFMGRRVKKLPESRICYLEGLWTNIFTRNLLDGLYWSSNSNEFWERWSQDMVDIEKHSPEEDVTVIEPPSCLSGKLYEMFQDIMTKRPLLGKSHNFLRGLEFHKDYIHQKKFIEWKDTVLDGFPNNLTPLQKYLCLIDVGYFINTSGAALFKPERNVDVIISLDYGLGHVFKQLEMTYKYCKIQNIPFPKVELSPEEEKNPKECYIFADAEDPRAPIVIHFPLVNDTFKEFKEPGVKRDHSEMEEGKVNLENNCSPYYLIRLIYSSENFDKLVNLSKYNILNNKDLLLRAIRCAVERKRSRRTGNFSSYSGYP</sequence>
<dbReference type="Pfam" id="PF01735">
    <property type="entry name" value="PLA2_B"/>
    <property type="match status" value="1"/>
</dbReference>
<dbReference type="SMART" id="SM00022">
    <property type="entry name" value="PLAc"/>
    <property type="match status" value="1"/>
</dbReference>
<dbReference type="GO" id="GO:0005544">
    <property type="term" value="F:calcium-dependent phospholipid binding"/>
    <property type="evidence" value="ECO:0007669"/>
    <property type="project" value="TreeGrafter"/>
</dbReference>
<reference evidence="10" key="2">
    <citation type="submission" date="2025-08" db="UniProtKB">
        <authorList>
            <consortium name="Ensembl"/>
        </authorList>
    </citation>
    <scope>IDENTIFICATION</scope>
</reference>
<evidence type="ECO:0000313" key="11">
    <source>
        <dbReference type="Proteomes" id="UP000016665"/>
    </source>
</evidence>
<dbReference type="PANTHER" id="PTHR10728:SF32">
    <property type="entry name" value="CYTOSOLIC PHOSPHOLIPASE A2 BETA"/>
    <property type="match status" value="1"/>
</dbReference>
<proteinExistence type="predicted"/>
<dbReference type="Gene3D" id="2.60.40.150">
    <property type="entry name" value="C2 domain"/>
    <property type="match status" value="1"/>
</dbReference>
<keyword evidence="3 7" id="KW-0963">Cytoplasm</keyword>
<dbReference type="FunFam" id="3.40.1090.10:FF:000002">
    <property type="entry name" value="Phospholipase A2"/>
    <property type="match status" value="1"/>
</dbReference>
<organism evidence="10 11">
    <name type="scientific">Ficedula albicollis</name>
    <name type="common">Collared flycatcher</name>
    <name type="synonym">Muscicapa albicollis</name>
    <dbReference type="NCBI Taxonomy" id="59894"/>
    <lineage>
        <taxon>Eukaryota</taxon>
        <taxon>Metazoa</taxon>
        <taxon>Chordata</taxon>
        <taxon>Craniata</taxon>
        <taxon>Vertebrata</taxon>
        <taxon>Euteleostomi</taxon>
        <taxon>Archelosauria</taxon>
        <taxon>Archosauria</taxon>
        <taxon>Dinosauria</taxon>
        <taxon>Saurischia</taxon>
        <taxon>Theropoda</taxon>
        <taxon>Coelurosauria</taxon>
        <taxon>Aves</taxon>
        <taxon>Neognathae</taxon>
        <taxon>Neoaves</taxon>
        <taxon>Telluraves</taxon>
        <taxon>Australaves</taxon>
        <taxon>Passeriformes</taxon>
        <taxon>Muscicapidae</taxon>
        <taxon>Ficedula</taxon>
    </lineage>
</organism>
<comment type="domain">
    <text evidence="7">The N-terminal C2 domain associates with lipid membranes upon calcium binding.</text>
</comment>
<protein>
    <recommendedName>
        <fullName evidence="2 7">Phospholipase A2</fullName>
        <ecNumber evidence="2 7">3.1.1.4</ecNumber>
    </recommendedName>
</protein>
<dbReference type="GO" id="GO:0047498">
    <property type="term" value="F:calcium-dependent phospholipase A2 activity"/>
    <property type="evidence" value="ECO:0007669"/>
    <property type="project" value="TreeGrafter"/>
</dbReference>
<evidence type="ECO:0000256" key="2">
    <source>
        <dbReference type="ARBA" id="ARBA00013278"/>
    </source>
</evidence>
<feature type="domain" description="C2" evidence="8">
    <location>
        <begin position="8"/>
        <end position="134"/>
    </location>
</feature>
<dbReference type="PROSITE" id="PS51210">
    <property type="entry name" value="PLA2C"/>
    <property type="match status" value="1"/>
</dbReference>
<evidence type="ECO:0000256" key="6">
    <source>
        <dbReference type="PROSITE-ProRule" id="PRU00555"/>
    </source>
</evidence>
<reference evidence="10 11" key="1">
    <citation type="journal article" date="2012" name="Nature">
        <title>The genomic landscape of species divergence in Ficedula flycatchers.</title>
        <authorList>
            <person name="Ellegren H."/>
            <person name="Smeds L."/>
            <person name="Burri R."/>
            <person name="Olason P.I."/>
            <person name="Backstrom N."/>
            <person name="Kawakami T."/>
            <person name="Kunstner A."/>
            <person name="Makinen H."/>
            <person name="Nadachowska-Brzyska K."/>
            <person name="Qvarnstrom A."/>
            <person name="Uebbing S."/>
            <person name="Wolf J.B."/>
        </authorList>
    </citation>
    <scope>NUCLEOTIDE SEQUENCE [LARGE SCALE GENOMIC DNA]</scope>
</reference>
<keyword evidence="11" id="KW-1185">Reference proteome</keyword>
<dbReference type="EC" id="3.1.1.4" evidence="2 7"/>
<evidence type="ECO:0000259" key="8">
    <source>
        <dbReference type="PROSITE" id="PS50004"/>
    </source>
</evidence>
<dbReference type="SUPFAM" id="SSF52151">
    <property type="entry name" value="FabD/lysophospholipase-like"/>
    <property type="match status" value="1"/>
</dbReference>
<dbReference type="GO" id="GO:0005829">
    <property type="term" value="C:cytosol"/>
    <property type="evidence" value="ECO:0007669"/>
    <property type="project" value="TreeGrafter"/>
</dbReference>
<dbReference type="PANTHER" id="PTHR10728">
    <property type="entry name" value="CYTOSOLIC PHOSPHOLIPASE A2"/>
    <property type="match status" value="1"/>
</dbReference>
<keyword evidence="7" id="KW-0106">Calcium</keyword>
<dbReference type="InterPro" id="IPR002642">
    <property type="entry name" value="LysoPLipase_cat_dom"/>
</dbReference>
<dbReference type="InterPro" id="IPR000008">
    <property type="entry name" value="C2_dom"/>
</dbReference>
<feature type="domain" description="PLA2c" evidence="9">
    <location>
        <begin position="164"/>
        <end position="712"/>
    </location>
</feature>
<dbReference type="GO" id="GO:0005509">
    <property type="term" value="F:calcium ion binding"/>
    <property type="evidence" value="ECO:0007669"/>
    <property type="project" value="TreeGrafter"/>
</dbReference>
<accession>A0A803W0E0</accession>
<dbReference type="Ensembl" id="ENSFALT00000036900.1">
    <property type="protein sequence ID" value="ENSFALP00000028446.1"/>
    <property type="gene ID" value="ENSFALG00000005985.2"/>
</dbReference>
<evidence type="ECO:0000256" key="3">
    <source>
        <dbReference type="ARBA" id="ARBA00022490"/>
    </source>
</evidence>
<dbReference type="Gene3D" id="3.40.1090.10">
    <property type="entry name" value="Cytosolic phospholipase A2 catalytic domain"/>
    <property type="match status" value="1"/>
</dbReference>
<gene>
    <name evidence="10" type="primary">PLA2G4B</name>
</gene>
<dbReference type="SMART" id="SM00239">
    <property type="entry name" value="C2"/>
    <property type="match status" value="1"/>
</dbReference>
<keyword evidence="4 6" id="KW-0378">Hydrolase</keyword>
<dbReference type="GeneTree" id="ENSGT01030000234606"/>
<dbReference type="InterPro" id="IPR016035">
    <property type="entry name" value="Acyl_Trfase/lysoPLipase"/>
</dbReference>
<evidence type="ECO:0000259" key="9">
    <source>
        <dbReference type="PROSITE" id="PS51210"/>
    </source>
</evidence>
<comment type="subcellular location">
    <subcellularLocation>
        <location evidence="1">Cytoplasm</location>
    </subcellularLocation>
</comment>
<dbReference type="Pfam" id="PF00168">
    <property type="entry name" value="C2"/>
    <property type="match status" value="1"/>
</dbReference>
<evidence type="ECO:0000256" key="7">
    <source>
        <dbReference type="RuleBase" id="RU362102"/>
    </source>
</evidence>
<evidence type="ECO:0000256" key="5">
    <source>
        <dbReference type="ARBA" id="ARBA00023098"/>
    </source>
</evidence>
<reference evidence="10" key="3">
    <citation type="submission" date="2025-09" db="UniProtKB">
        <authorList>
            <consortium name="Ensembl"/>
        </authorList>
    </citation>
    <scope>IDENTIFICATION</scope>
</reference>
<evidence type="ECO:0000256" key="1">
    <source>
        <dbReference type="ARBA" id="ARBA00004496"/>
    </source>
</evidence>
<dbReference type="PROSITE" id="PS50004">
    <property type="entry name" value="C2"/>
    <property type="match status" value="1"/>
</dbReference>
<dbReference type="AlphaFoldDB" id="A0A803W0E0"/>
<keyword evidence="5 6" id="KW-0443">Lipid metabolism</keyword>
<dbReference type="SUPFAM" id="SSF49562">
    <property type="entry name" value="C2 domain (Calcium/lipid-binding domain, CaLB)"/>
    <property type="match status" value="1"/>
</dbReference>
<keyword evidence="7" id="KW-0479">Metal-binding</keyword>
<dbReference type="GO" id="GO:0046475">
    <property type="term" value="P:glycerophospholipid catabolic process"/>
    <property type="evidence" value="ECO:0007669"/>
    <property type="project" value="TreeGrafter"/>
</dbReference>
<dbReference type="Proteomes" id="UP000016665">
    <property type="component" value="Chromosome 5"/>
</dbReference>
<keyword evidence="6 7" id="KW-0442">Lipid degradation</keyword>
<dbReference type="InterPro" id="IPR035892">
    <property type="entry name" value="C2_domain_sf"/>
</dbReference>